<reference evidence="2 3" key="1">
    <citation type="submission" date="2013-06" db="EMBL/GenBank/DDBJ databases">
        <title>Draft genome sequence of Thauera terpenica.</title>
        <authorList>
            <person name="Liu B."/>
            <person name="Frostegard A.H."/>
            <person name="Shapleigh J.P."/>
        </authorList>
    </citation>
    <scope>NUCLEOTIDE SEQUENCE [LARGE SCALE GENOMIC DNA]</scope>
    <source>
        <strain evidence="2 3">58Eu</strain>
    </source>
</reference>
<comment type="caution">
    <text evidence="2">The sequence shown here is derived from an EMBL/GenBank/DDBJ whole genome shotgun (WGS) entry which is preliminary data.</text>
</comment>
<dbReference type="RefSeq" id="WP_021247738.1">
    <property type="nucleotide sequence ID" value="NZ_ATJV01000001.1"/>
</dbReference>
<accession>T0AX60</accession>
<dbReference type="OrthoDB" id="5406017at2"/>
<dbReference type="GO" id="GO:0005525">
    <property type="term" value="F:GTP binding"/>
    <property type="evidence" value="ECO:0007669"/>
    <property type="project" value="InterPro"/>
</dbReference>
<sequence>MSEILRVAVVGHTNTGKTSLLRTLARDVAFGEVSDAAGTTRHVEGLRLLADGEPAIELFDTPGMEDAIALLEFVDTLALAGERIDGPDRVARFLAAPEAHDRFEQEAKVLRQMLASDAALYVVDARDPVLPKHRDELALLAACARPLLPVLNFVASPDARVDDWRAALARLSLHVAVSFDSVAPALDGERELFDTLATLMHAYRPALQRLVDARVREAEARRHAARRLVAELLLELAARREHLSDASAPALQAAVDGLRASVRRREQACVEALLSLYRFRADDARTSALPLTEGRWDDDLFNPETLRQMGIRLSSGAAAGAAAGVGIDLMTGGLTLGAAAALGALAGGLWQTFGHYGERIAAKLRGHRELSVDDAILRLVALRQRQLLLALEGRGHAALSPIEVGEPMADAGIEGAQVAERWRKGSLPAALARARAHPEWVDEDGDEEREAAIDELSAALL</sequence>
<dbReference type="GO" id="GO:0002098">
    <property type="term" value="P:tRNA wobble uridine modification"/>
    <property type="evidence" value="ECO:0007669"/>
    <property type="project" value="TreeGrafter"/>
</dbReference>
<dbReference type="EMBL" id="ATJV01000001">
    <property type="protein sequence ID" value="EPZ17449.1"/>
    <property type="molecule type" value="Genomic_DNA"/>
</dbReference>
<protein>
    <submittedName>
        <fullName evidence="2">GTPase SAR1</fullName>
    </submittedName>
</protein>
<gene>
    <name evidence="2" type="ORF">M622_01380</name>
</gene>
<dbReference type="GO" id="GO:0005829">
    <property type="term" value="C:cytosol"/>
    <property type="evidence" value="ECO:0007669"/>
    <property type="project" value="TreeGrafter"/>
</dbReference>
<dbReference type="PANTHER" id="PTHR42714:SF7">
    <property type="entry name" value="G DOMAIN-CONTAINING PROTEIN"/>
    <property type="match status" value="1"/>
</dbReference>
<evidence type="ECO:0000313" key="2">
    <source>
        <dbReference type="EMBL" id="EPZ17449.1"/>
    </source>
</evidence>
<keyword evidence="3" id="KW-1185">Reference proteome</keyword>
<feature type="domain" description="G" evidence="1">
    <location>
        <begin position="6"/>
        <end position="152"/>
    </location>
</feature>
<dbReference type="SUPFAM" id="SSF52540">
    <property type="entry name" value="P-loop containing nucleoside triphosphate hydrolases"/>
    <property type="match status" value="1"/>
</dbReference>
<dbReference type="Pfam" id="PF11981">
    <property type="entry name" value="DUF3482"/>
    <property type="match status" value="1"/>
</dbReference>
<dbReference type="Gene3D" id="3.40.50.300">
    <property type="entry name" value="P-loop containing nucleotide triphosphate hydrolases"/>
    <property type="match status" value="1"/>
</dbReference>
<dbReference type="GO" id="GO:0030488">
    <property type="term" value="P:tRNA methylation"/>
    <property type="evidence" value="ECO:0007669"/>
    <property type="project" value="TreeGrafter"/>
</dbReference>
<organism evidence="2 3">
    <name type="scientific">Thauera terpenica 58Eu</name>
    <dbReference type="NCBI Taxonomy" id="1348657"/>
    <lineage>
        <taxon>Bacteria</taxon>
        <taxon>Pseudomonadati</taxon>
        <taxon>Pseudomonadota</taxon>
        <taxon>Betaproteobacteria</taxon>
        <taxon>Rhodocyclales</taxon>
        <taxon>Zoogloeaceae</taxon>
        <taxon>Thauera</taxon>
    </lineage>
</organism>
<dbReference type="AlphaFoldDB" id="T0AX60"/>
<dbReference type="STRING" id="1348657.M622_01380"/>
<dbReference type="InterPro" id="IPR027417">
    <property type="entry name" value="P-loop_NTPase"/>
</dbReference>
<dbReference type="InterPro" id="IPR021871">
    <property type="entry name" value="DUF3482"/>
</dbReference>
<evidence type="ECO:0000259" key="1">
    <source>
        <dbReference type="Pfam" id="PF01926"/>
    </source>
</evidence>
<evidence type="ECO:0000313" key="3">
    <source>
        <dbReference type="Proteomes" id="UP000015455"/>
    </source>
</evidence>
<name>T0AX60_9RHOO</name>
<dbReference type="PANTHER" id="PTHR42714">
    <property type="entry name" value="TRNA MODIFICATION GTPASE GTPBP3"/>
    <property type="match status" value="1"/>
</dbReference>
<proteinExistence type="predicted"/>
<dbReference type="eggNOG" id="COG0486">
    <property type="taxonomic scope" value="Bacteria"/>
</dbReference>
<dbReference type="PATRIC" id="fig|1348657.5.peg.280"/>
<dbReference type="CDD" id="cd00882">
    <property type="entry name" value="Ras_like_GTPase"/>
    <property type="match status" value="1"/>
</dbReference>
<dbReference type="Pfam" id="PF01926">
    <property type="entry name" value="MMR_HSR1"/>
    <property type="match status" value="1"/>
</dbReference>
<dbReference type="Proteomes" id="UP000015455">
    <property type="component" value="Unassembled WGS sequence"/>
</dbReference>
<dbReference type="InterPro" id="IPR006073">
    <property type="entry name" value="GTP-bd"/>
</dbReference>